<dbReference type="EMBL" id="CM023481">
    <property type="protein sequence ID" value="KAH6946308.1"/>
    <property type="molecule type" value="Genomic_DNA"/>
</dbReference>
<evidence type="ECO:0000313" key="1">
    <source>
        <dbReference type="EMBL" id="KAH6946308.1"/>
    </source>
</evidence>
<evidence type="ECO:0000313" key="2">
    <source>
        <dbReference type="Proteomes" id="UP000821845"/>
    </source>
</evidence>
<keyword evidence="2" id="KW-1185">Reference proteome</keyword>
<accession>A0ACB7TJJ4</accession>
<sequence>MCFLKSMSFAVSHIAYVAAFRNWKVHEHNRINVLIRRAYKAALGLFDCESTEKLLSLGVHNALKEIAEAQRTTQMERPAGRRADEEIAEAAEVPEGVRRHVQAWPIPKNANPEYNRERKATRALIDLHARDSGAVYVDAADAVTGETKAAASVRTRAAHRAAELAIALALVDPKCATVLSDSRTTVRNYARGRVCVAAVRVLPAVNLADRAVTIKLFPAHMARDVLAHGNANHNETDNEAARGFPYCAAQPADSMEEWRTVPPPHPDLTRSGAVTLWQLQTRSLPTPVLMKQLCSSVYASDLCRVCGSEGAYCGPHFVGLNRIRVRQAVTTIPPWLRLPREVTNWKSRHGPSSGFRCPLPPQRRGRRGCQKAGVVAEAARRVEDIMPR</sequence>
<proteinExistence type="predicted"/>
<name>A0ACB7TJJ4_HYAAI</name>
<comment type="caution">
    <text evidence="1">The sequence shown here is derived from an EMBL/GenBank/DDBJ whole genome shotgun (WGS) entry which is preliminary data.</text>
</comment>
<protein>
    <submittedName>
        <fullName evidence="1">Uncharacterized protein</fullName>
    </submittedName>
</protein>
<reference evidence="1" key="1">
    <citation type="submission" date="2020-05" db="EMBL/GenBank/DDBJ databases">
        <title>Large-scale comparative analyses of tick genomes elucidate their genetic diversity and vector capacities.</title>
        <authorList>
            <person name="Jia N."/>
            <person name="Wang J."/>
            <person name="Shi W."/>
            <person name="Du L."/>
            <person name="Sun Y."/>
            <person name="Zhan W."/>
            <person name="Jiang J."/>
            <person name="Wang Q."/>
            <person name="Zhang B."/>
            <person name="Ji P."/>
            <person name="Sakyi L.B."/>
            <person name="Cui X."/>
            <person name="Yuan T."/>
            <person name="Jiang B."/>
            <person name="Yang W."/>
            <person name="Lam T.T.-Y."/>
            <person name="Chang Q."/>
            <person name="Ding S."/>
            <person name="Wang X."/>
            <person name="Zhu J."/>
            <person name="Ruan X."/>
            <person name="Zhao L."/>
            <person name="Wei J."/>
            <person name="Que T."/>
            <person name="Du C."/>
            <person name="Cheng J."/>
            <person name="Dai P."/>
            <person name="Han X."/>
            <person name="Huang E."/>
            <person name="Gao Y."/>
            <person name="Liu J."/>
            <person name="Shao H."/>
            <person name="Ye R."/>
            <person name="Li L."/>
            <person name="Wei W."/>
            <person name="Wang X."/>
            <person name="Wang C."/>
            <person name="Yang T."/>
            <person name="Huo Q."/>
            <person name="Li W."/>
            <person name="Guo W."/>
            <person name="Chen H."/>
            <person name="Zhou L."/>
            <person name="Ni X."/>
            <person name="Tian J."/>
            <person name="Zhou Y."/>
            <person name="Sheng Y."/>
            <person name="Liu T."/>
            <person name="Pan Y."/>
            <person name="Xia L."/>
            <person name="Li J."/>
            <person name="Zhao F."/>
            <person name="Cao W."/>
        </authorList>
    </citation>
    <scope>NUCLEOTIDE SEQUENCE</scope>
    <source>
        <strain evidence="1">Hyas-2018</strain>
    </source>
</reference>
<organism evidence="1 2">
    <name type="scientific">Hyalomma asiaticum</name>
    <name type="common">Tick</name>
    <dbReference type="NCBI Taxonomy" id="266040"/>
    <lineage>
        <taxon>Eukaryota</taxon>
        <taxon>Metazoa</taxon>
        <taxon>Ecdysozoa</taxon>
        <taxon>Arthropoda</taxon>
        <taxon>Chelicerata</taxon>
        <taxon>Arachnida</taxon>
        <taxon>Acari</taxon>
        <taxon>Parasitiformes</taxon>
        <taxon>Ixodida</taxon>
        <taxon>Ixodoidea</taxon>
        <taxon>Ixodidae</taxon>
        <taxon>Hyalomminae</taxon>
        <taxon>Hyalomma</taxon>
    </lineage>
</organism>
<dbReference type="Proteomes" id="UP000821845">
    <property type="component" value="Chromosome 1"/>
</dbReference>
<gene>
    <name evidence="1" type="ORF">HPB50_012752</name>
</gene>